<comment type="caution">
    <text evidence="2">The sequence shown here is derived from an EMBL/GenBank/DDBJ whole genome shotgun (WGS) entry which is preliminary data.</text>
</comment>
<evidence type="ECO:0000313" key="2">
    <source>
        <dbReference type="EMBL" id="KAJ4456389.1"/>
    </source>
</evidence>
<keyword evidence="1" id="KW-0472">Membrane</keyword>
<proteinExistence type="predicted"/>
<keyword evidence="1" id="KW-0812">Transmembrane</keyword>
<reference evidence="2" key="1">
    <citation type="journal article" date="2022" name="bioRxiv">
        <title>Genomics of Preaxostyla Flagellates Illuminates Evolutionary Transitions and the Path Towards Mitochondrial Loss.</title>
        <authorList>
            <person name="Novak L.V.F."/>
            <person name="Treitli S.C."/>
            <person name="Pyrih J."/>
            <person name="Halakuc P."/>
            <person name="Pipaliya S.V."/>
            <person name="Vacek V."/>
            <person name="Brzon O."/>
            <person name="Soukal P."/>
            <person name="Eme L."/>
            <person name="Dacks J.B."/>
            <person name="Karnkowska A."/>
            <person name="Elias M."/>
            <person name="Hampl V."/>
        </authorList>
    </citation>
    <scope>NUCLEOTIDE SEQUENCE</scope>
    <source>
        <strain evidence="2">RCP-MX</strain>
    </source>
</reference>
<gene>
    <name evidence="2" type="ORF">PAPYR_8432</name>
</gene>
<sequence length="465" mass="51529">MEDAAVGGTTLSHTLILQTFILQYGLLHLKMAKAPLLLCLEFLVASLKVVSVWIPPQDYFVRFTAIIARMEKTIQAEVLSGLRVPPTALAQPPEAIFHSILDDFEKFAFQLLNKAQPQTREAEATLNVVSLLSRVVVFVWNLLISRVHALLLWLLVSFGFWWLLDGFWWLLGGFWRFLGGFWRFSVSLQLAWLFSGIEGGSCSLMSLQVPFVDAEKHSVTLGEIIETIPAKATVAKALVNARLDFDRLMGKPVALIQLLKMIGPFFATESADVETPTPPAVGILGDSTKTIIAQSLIDSVEDSLRECDQVVSWVSSRVRSHTPGGEPTERLARTSSRLADLLPAVALLQQCAFIGALNRSFLHMLAHCLQSVCLLAKAIGIVGVLPDEFRALVTTFSQTSSGLLEKNINETAGDQDVTKREMEALPNVRYHMEQLLRVLNQIGQKHKVWGYIHTCICIHIIPLPG</sequence>
<dbReference type="EMBL" id="JAPMOS010000072">
    <property type="protein sequence ID" value="KAJ4456389.1"/>
    <property type="molecule type" value="Genomic_DNA"/>
</dbReference>
<feature type="transmembrane region" description="Helical" evidence="1">
    <location>
        <begin position="6"/>
        <end position="27"/>
    </location>
</feature>
<protein>
    <submittedName>
        <fullName evidence="2">Uncharacterized protein</fullName>
    </submittedName>
</protein>
<dbReference type="Proteomes" id="UP001141327">
    <property type="component" value="Unassembled WGS sequence"/>
</dbReference>
<accession>A0ABQ8UAR1</accession>
<evidence type="ECO:0000256" key="1">
    <source>
        <dbReference type="SAM" id="Phobius"/>
    </source>
</evidence>
<feature type="transmembrane region" description="Helical" evidence="1">
    <location>
        <begin position="34"/>
        <end position="54"/>
    </location>
</feature>
<name>A0ABQ8UAR1_9EUKA</name>
<keyword evidence="1" id="KW-1133">Transmembrane helix</keyword>
<evidence type="ECO:0000313" key="3">
    <source>
        <dbReference type="Proteomes" id="UP001141327"/>
    </source>
</evidence>
<keyword evidence="3" id="KW-1185">Reference proteome</keyword>
<organism evidence="2 3">
    <name type="scientific">Paratrimastix pyriformis</name>
    <dbReference type="NCBI Taxonomy" id="342808"/>
    <lineage>
        <taxon>Eukaryota</taxon>
        <taxon>Metamonada</taxon>
        <taxon>Preaxostyla</taxon>
        <taxon>Paratrimastigidae</taxon>
        <taxon>Paratrimastix</taxon>
    </lineage>
</organism>
<feature type="transmembrane region" description="Helical" evidence="1">
    <location>
        <begin position="124"/>
        <end position="143"/>
    </location>
</feature>
<feature type="transmembrane region" description="Helical" evidence="1">
    <location>
        <begin position="150"/>
        <end position="171"/>
    </location>
</feature>